<evidence type="ECO:0000259" key="1">
    <source>
        <dbReference type="Pfam" id="PF08401"/>
    </source>
</evidence>
<accession>A0A388TAY0</accession>
<keyword evidence="3" id="KW-1185">Reference proteome</keyword>
<dbReference type="InterPro" id="IPR013610">
    <property type="entry name" value="ArdC_N"/>
</dbReference>
<evidence type="ECO:0000313" key="3">
    <source>
        <dbReference type="Proteomes" id="UP000269352"/>
    </source>
</evidence>
<name>A0A388TAY0_TERA1</name>
<dbReference type="GO" id="GO:0003697">
    <property type="term" value="F:single-stranded DNA binding"/>
    <property type="evidence" value="ECO:0007669"/>
    <property type="project" value="InterPro"/>
</dbReference>
<proteinExistence type="predicted"/>
<sequence>MRVENIINDYVLGYVENNGLDFLNQGFLYRNMASEQNYSVLNQALLSIYCRQHNIKNNVFFGSYMQIKEMGGKIMTGSTGALLTYFRNCNSGGRLAYYHSFPLCNTSIYADFAGLQDDYIYPDKLYETDNLLQKGSEKTDKELPRDNRLDTEEYFRKAIVFLAKNLEPQTNDNLTNTLTASYLLAQCGLSRGAEKENLAELKNKMKSDTNYFIRSAGTAQKKIKGLLN</sequence>
<reference evidence="2 3" key="1">
    <citation type="journal article" date="2019" name="ISME J.">
        <title>Genome analyses of uncultured TG2/ZB3 bacteria in 'Margulisbacteria' specifically attached to ectosymbiotic spirochetes of protists in the termite gut.</title>
        <authorList>
            <person name="Utami Y.D."/>
            <person name="Kuwahara H."/>
            <person name="Igai K."/>
            <person name="Murakami T."/>
            <person name="Sugaya K."/>
            <person name="Morikawa T."/>
            <person name="Nagura Y."/>
            <person name="Yuki M."/>
            <person name="Deevong P."/>
            <person name="Inoue T."/>
            <person name="Kihara K."/>
            <person name="Lo N."/>
            <person name="Yamada A."/>
            <person name="Ohkuma M."/>
            <person name="Hongoh Y."/>
        </authorList>
    </citation>
    <scope>NUCLEOTIDE SEQUENCE [LARGE SCALE GENOMIC DNA]</scope>
    <source>
        <strain evidence="2">NkOx7-01</strain>
    </source>
</reference>
<comment type="caution">
    <text evidence="2">The sequence shown here is derived from an EMBL/GenBank/DDBJ whole genome shotgun (WGS) entry which is preliminary data.</text>
</comment>
<protein>
    <recommendedName>
        <fullName evidence="1">N-terminal domain-containing protein</fullName>
    </recommendedName>
</protein>
<organism evidence="2 3">
    <name type="scientific">Termititenax aidoneus</name>
    <dbReference type="NCBI Taxonomy" id="2218524"/>
    <lineage>
        <taxon>Bacteria</taxon>
        <taxon>Bacillati</taxon>
        <taxon>Candidatus Margulisiibacteriota</taxon>
        <taxon>Candidatus Termititenacia</taxon>
        <taxon>Candidatus Termititenacales</taxon>
        <taxon>Candidatus Termititenacaceae</taxon>
        <taxon>Candidatus Termititenax</taxon>
    </lineage>
</organism>
<dbReference type="EMBL" id="BGZN01000003">
    <property type="protein sequence ID" value="GBR72878.1"/>
    <property type="molecule type" value="Genomic_DNA"/>
</dbReference>
<dbReference type="Proteomes" id="UP000269352">
    <property type="component" value="Unassembled WGS sequence"/>
</dbReference>
<evidence type="ECO:0000313" key="2">
    <source>
        <dbReference type="EMBL" id="GBR72878.1"/>
    </source>
</evidence>
<gene>
    <name evidence="2" type="ORF">NO1_0335</name>
</gene>
<dbReference type="Pfam" id="PF08401">
    <property type="entry name" value="ArdcN"/>
    <property type="match status" value="1"/>
</dbReference>
<feature type="domain" description="N-terminal" evidence="1">
    <location>
        <begin position="28"/>
        <end position="89"/>
    </location>
</feature>
<dbReference type="AlphaFoldDB" id="A0A388TAY0"/>